<reference evidence="2 3" key="1">
    <citation type="submission" date="2016-07" db="EMBL/GenBank/DDBJ databases">
        <title>Pervasive Adenine N6-methylation of Active Genes in Fungi.</title>
        <authorList>
            <consortium name="DOE Joint Genome Institute"/>
            <person name="Mondo S.J."/>
            <person name="Dannebaum R.O."/>
            <person name="Kuo R.C."/>
            <person name="Labutti K."/>
            <person name="Haridas S."/>
            <person name="Kuo A."/>
            <person name="Salamov A."/>
            <person name="Ahrendt S.R."/>
            <person name="Lipzen A."/>
            <person name="Sullivan W."/>
            <person name="Andreopoulos W.B."/>
            <person name="Clum A."/>
            <person name="Lindquist E."/>
            <person name="Daum C."/>
            <person name="Ramamoorthy G.K."/>
            <person name="Gryganskyi A."/>
            <person name="Culley D."/>
            <person name="Magnuson J.K."/>
            <person name="James T.Y."/>
            <person name="O'Malley M.A."/>
            <person name="Stajich J.E."/>
            <person name="Spatafora J.W."/>
            <person name="Visel A."/>
            <person name="Grigoriev I.V."/>
        </authorList>
    </citation>
    <scope>NUCLEOTIDE SEQUENCE [LARGE SCALE GENOMIC DNA]</scope>
    <source>
        <strain evidence="2 3">62-1032</strain>
    </source>
</reference>
<dbReference type="AlphaFoldDB" id="A0A1Y2E8Q2"/>
<evidence type="ECO:0000313" key="3">
    <source>
        <dbReference type="Proteomes" id="UP000193467"/>
    </source>
</evidence>
<dbReference type="EMBL" id="MCGR01000060">
    <property type="protein sequence ID" value="ORY67940.1"/>
    <property type="molecule type" value="Genomic_DNA"/>
</dbReference>
<comment type="caution">
    <text evidence="2">The sequence shown here is derived from an EMBL/GenBank/DDBJ whole genome shotgun (WGS) entry which is preliminary data.</text>
</comment>
<feature type="compositionally biased region" description="Polar residues" evidence="1">
    <location>
        <begin position="261"/>
        <end position="273"/>
    </location>
</feature>
<gene>
    <name evidence="2" type="ORF">BCR35DRAFT_334454</name>
</gene>
<organism evidence="2 3">
    <name type="scientific">Leucosporidium creatinivorum</name>
    <dbReference type="NCBI Taxonomy" id="106004"/>
    <lineage>
        <taxon>Eukaryota</taxon>
        <taxon>Fungi</taxon>
        <taxon>Dikarya</taxon>
        <taxon>Basidiomycota</taxon>
        <taxon>Pucciniomycotina</taxon>
        <taxon>Microbotryomycetes</taxon>
        <taxon>Leucosporidiales</taxon>
        <taxon>Leucosporidium</taxon>
    </lineage>
</organism>
<evidence type="ECO:0000313" key="2">
    <source>
        <dbReference type="EMBL" id="ORY67940.1"/>
    </source>
</evidence>
<feature type="region of interest" description="Disordered" evidence="1">
    <location>
        <begin position="116"/>
        <end position="159"/>
    </location>
</feature>
<proteinExistence type="predicted"/>
<feature type="compositionally biased region" description="Low complexity" evidence="1">
    <location>
        <begin position="136"/>
        <end position="154"/>
    </location>
</feature>
<keyword evidence="3" id="KW-1185">Reference proteome</keyword>
<accession>A0A1Y2E8Q2</accession>
<dbReference type="Proteomes" id="UP000193467">
    <property type="component" value="Unassembled WGS sequence"/>
</dbReference>
<feature type="compositionally biased region" description="Acidic residues" evidence="1">
    <location>
        <begin position="123"/>
        <end position="133"/>
    </location>
</feature>
<feature type="region of interest" description="Disordered" evidence="1">
    <location>
        <begin position="261"/>
        <end position="289"/>
    </location>
</feature>
<evidence type="ECO:0000256" key="1">
    <source>
        <dbReference type="SAM" id="MobiDB-lite"/>
    </source>
</evidence>
<protein>
    <submittedName>
        <fullName evidence="2">Uncharacterized protein</fullName>
    </submittedName>
</protein>
<dbReference type="InParanoid" id="A0A1Y2E8Q2"/>
<name>A0A1Y2E8Q2_9BASI</name>
<sequence>MPALSRKSFASSLKKAPRKFFKRNSSKNKMIISSPFNVTTTSNPLWLKVPAEEIIEPEPEALTSAEILEHLRLSLPAKLAAAEEEGSDKVDQRSPKFVPKLERIFELTERRCWEEVSSAKEEEQVESSADEDLFASTITDSDSDVSSTPSSPTSERWSPLFDIPSLHSSPASSITSLPLPAEHADIAKLLFTSASANTTSKVNYLTSSRIPRLTLKPSTSSIGLGLGLSLPQDLRSSAEQVFGPFRRQRSLNRSKSNLYRTTRIPSSAPSTNIKPRPSPRRSPSSSCELGARLTSLPPRVFPISRTRFGRVSFINTRSICSQSMYRRGRCGVPVRRA</sequence>